<dbReference type="Proteomes" id="UP001454036">
    <property type="component" value="Unassembled WGS sequence"/>
</dbReference>
<dbReference type="PROSITE" id="PS00305">
    <property type="entry name" value="11S_SEED_STORAGE"/>
    <property type="match status" value="1"/>
</dbReference>
<keyword evidence="2 5" id="KW-0758">Storage protein</keyword>
<reference evidence="8 9" key="1">
    <citation type="submission" date="2024-01" db="EMBL/GenBank/DDBJ databases">
        <title>The complete chloroplast genome sequence of Lithospermum erythrorhizon: insights into the phylogenetic relationship among Boraginaceae species and the maternal lineages of purple gromwells.</title>
        <authorList>
            <person name="Okada T."/>
            <person name="Watanabe K."/>
        </authorList>
    </citation>
    <scope>NUCLEOTIDE SEQUENCE [LARGE SCALE GENOMIC DNA]</scope>
</reference>
<evidence type="ECO:0000256" key="4">
    <source>
        <dbReference type="ARBA" id="ARBA00023157"/>
    </source>
</evidence>
<dbReference type="EMBL" id="BAABME010007685">
    <property type="protein sequence ID" value="GAA0171454.1"/>
    <property type="molecule type" value="Genomic_DNA"/>
</dbReference>
<dbReference type="Pfam" id="PF00190">
    <property type="entry name" value="Cupin_1"/>
    <property type="match status" value="2"/>
</dbReference>
<evidence type="ECO:0000256" key="5">
    <source>
        <dbReference type="RuleBase" id="RU003681"/>
    </source>
</evidence>
<feature type="compositionally biased region" description="Low complexity" evidence="6">
    <location>
        <begin position="512"/>
        <end position="537"/>
    </location>
</feature>
<evidence type="ECO:0000313" key="8">
    <source>
        <dbReference type="EMBL" id="GAA0171454.1"/>
    </source>
</evidence>
<feature type="region of interest" description="Disordered" evidence="6">
    <location>
        <begin position="212"/>
        <end position="250"/>
    </location>
</feature>
<dbReference type="InterPro" id="IPR006044">
    <property type="entry name" value="11S_seedstore_pln"/>
</dbReference>
<evidence type="ECO:0000256" key="3">
    <source>
        <dbReference type="ARBA" id="ARBA00023129"/>
    </source>
</evidence>
<dbReference type="InterPro" id="IPR011051">
    <property type="entry name" value="RmlC_Cupin_sf"/>
</dbReference>
<dbReference type="CDD" id="cd02243">
    <property type="entry name" value="cupin_11S_legumin_C"/>
    <property type="match status" value="1"/>
</dbReference>
<organism evidence="8 9">
    <name type="scientific">Lithospermum erythrorhizon</name>
    <name type="common">Purple gromwell</name>
    <name type="synonym">Lithospermum officinale var. erythrorhizon</name>
    <dbReference type="NCBI Taxonomy" id="34254"/>
    <lineage>
        <taxon>Eukaryota</taxon>
        <taxon>Viridiplantae</taxon>
        <taxon>Streptophyta</taxon>
        <taxon>Embryophyta</taxon>
        <taxon>Tracheophyta</taxon>
        <taxon>Spermatophyta</taxon>
        <taxon>Magnoliopsida</taxon>
        <taxon>eudicotyledons</taxon>
        <taxon>Gunneridae</taxon>
        <taxon>Pentapetalae</taxon>
        <taxon>asterids</taxon>
        <taxon>lamiids</taxon>
        <taxon>Boraginales</taxon>
        <taxon>Boraginaceae</taxon>
        <taxon>Boraginoideae</taxon>
        <taxon>Lithospermeae</taxon>
        <taxon>Lithospermum</taxon>
    </lineage>
</organism>
<evidence type="ECO:0000256" key="2">
    <source>
        <dbReference type="ARBA" id="ARBA00022761"/>
    </source>
</evidence>
<dbReference type="SMART" id="SM00835">
    <property type="entry name" value="Cupin_1"/>
    <property type="match status" value="2"/>
</dbReference>
<dbReference type="AlphaFoldDB" id="A0AAV3R4X5"/>
<keyword evidence="4 5" id="KW-1015">Disulfide bond</keyword>
<evidence type="ECO:0000259" key="7">
    <source>
        <dbReference type="SMART" id="SM00835"/>
    </source>
</evidence>
<comment type="subunit">
    <text evidence="5">Hexamer; each subunit is composed of an acidic and a basic chain derived from a single precursor and linked by a disulfide bond.</text>
</comment>
<keyword evidence="5" id="KW-0732">Signal</keyword>
<feature type="region of interest" description="Disordered" evidence="6">
    <location>
        <begin position="500"/>
        <end position="537"/>
    </location>
</feature>
<dbReference type="InterPro" id="IPR006045">
    <property type="entry name" value="Cupin_1"/>
</dbReference>
<comment type="function">
    <text evidence="5">Seed storage protein.</text>
</comment>
<feature type="signal peptide" evidence="5">
    <location>
        <begin position="1"/>
        <end position="22"/>
    </location>
</feature>
<dbReference type="InterPro" id="IPR022379">
    <property type="entry name" value="11S_seedstore_CS"/>
</dbReference>
<feature type="chain" id="PRO_5043092687" description="Cupin type-1 domain-containing protein" evidence="5">
    <location>
        <begin position="23"/>
        <end position="537"/>
    </location>
</feature>
<dbReference type="InterPro" id="IPR050253">
    <property type="entry name" value="Seed_Storage-Functional"/>
</dbReference>
<protein>
    <recommendedName>
        <fullName evidence="7">Cupin type-1 domain-containing protein</fullName>
    </recommendedName>
</protein>
<dbReference type="FunFam" id="2.60.120.10:FF:000073">
    <property type="entry name" value="Glycinin G1"/>
    <property type="match status" value="1"/>
</dbReference>
<dbReference type="PANTHER" id="PTHR31189:SF76">
    <property type="entry name" value="11S GLOBULIN SUBUNIT BETA-LIKE"/>
    <property type="match status" value="1"/>
</dbReference>
<dbReference type="PRINTS" id="PR00439">
    <property type="entry name" value="11SGLOBULIN"/>
</dbReference>
<keyword evidence="9" id="KW-1185">Reference proteome</keyword>
<dbReference type="SUPFAM" id="SSF51182">
    <property type="entry name" value="RmlC-like cupins"/>
    <property type="match status" value="1"/>
</dbReference>
<feature type="region of interest" description="Disordered" evidence="6">
    <location>
        <begin position="134"/>
        <end position="158"/>
    </location>
</feature>
<feature type="domain" description="Cupin type-1" evidence="7">
    <location>
        <begin position="336"/>
        <end position="485"/>
    </location>
</feature>
<keyword evidence="3 5" id="KW-0708">Seed storage protein</keyword>
<feature type="compositionally biased region" description="Low complexity" evidence="6">
    <location>
        <begin position="215"/>
        <end position="224"/>
    </location>
</feature>
<evidence type="ECO:0000256" key="6">
    <source>
        <dbReference type="SAM" id="MobiDB-lite"/>
    </source>
</evidence>
<sequence>MAKTLALTLSLCFLLAFSGCFAQLEQHQTNLWRNLKRMQQHRVRAKTDCSFQRLNAQEPAYRFEAEAGVTEMWDDNSQEFQCAGVQAIRRTIEPQGLVLPYYTNTPKLIYVIQGRGVLGTVFPGCAETYETELRNPQELRGSDRRRGGEQSSVDRHQKVRRFSPGDVLAVPAGVTIWAYNDGKEPIVTISLADNGNDINQLDLNHRNFFLAGNPSSSRLSSGQGRRQEQHFQSRRQQQHGFRGQSGEHNNILNGFDEEILSEIYNLDTETIRNNIQGQNDDRGSIVFAPSLELMLPEYDEEEQYQRPGQRMQRRERSQSGRPNGLEETFCTMKLRQNIGHSIRADVYSPRGGRISTANSQTLPILSYLQLSAEKGVLYDNAIMAPYWVVNAHAMIYVTRGRARIQVVGNRGECVFDDEVREGQILVVPQNFVVIKKATNEGFEWVSFKTNDNAMNSQLAGRLSTLKSMPIEVLMNSYQMSREDASSLKYGRQEATLLSPSTTYSSRGRGQHVSTEVTPTEVTPTEVKPTEVVVPSEV</sequence>
<dbReference type="PROSITE" id="PS51257">
    <property type="entry name" value="PROKAR_LIPOPROTEIN"/>
    <property type="match status" value="1"/>
</dbReference>
<evidence type="ECO:0000313" key="9">
    <source>
        <dbReference type="Proteomes" id="UP001454036"/>
    </source>
</evidence>
<feature type="domain" description="Cupin type-1" evidence="7">
    <location>
        <begin position="52"/>
        <end position="272"/>
    </location>
</feature>
<gene>
    <name evidence="8" type="ORF">LIER_25479</name>
</gene>
<dbReference type="GO" id="GO:0045735">
    <property type="term" value="F:nutrient reservoir activity"/>
    <property type="evidence" value="ECO:0007669"/>
    <property type="project" value="UniProtKB-KW"/>
</dbReference>
<evidence type="ECO:0000256" key="1">
    <source>
        <dbReference type="ARBA" id="ARBA00007178"/>
    </source>
</evidence>
<feature type="compositionally biased region" description="Basic and acidic residues" evidence="6">
    <location>
        <begin position="134"/>
        <end position="156"/>
    </location>
</feature>
<dbReference type="CDD" id="cd02242">
    <property type="entry name" value="cupin_11S_legumin_N"/>
    <property type="match status" value="1"/>
</dbReference>
<accession>A0AAV3R4X5</accession>
<name>A0AAV3R4X5_LITER</name>
<comment type="caution">
    <text evidence="8">The sequence shown here is derived from an EMBL/GenBank/DDBJ whole genome shotgun (WGS) entry which is preliminary data.</text>
</comment>
<feature type="region of interest" description="Disordered" evidence="6">
    <location>
        <begin position="300"/>
        <end position="325"/>
    </location>
</feature>
<comment type="similarity">
    <text evidence="1 5">Belongs to the 11S seed storage protein (globulins) family.</text>
</comment>
<proteinExistence type="inferred from homology"/>
<dbReference type="InterPro" id="IPR014710">
    <property type="entry name" value="RmlC-like_jellyroll"/>
</dbReference>
<dbReference type="Gene3D" id="2.60.120.10">
    <property type="entry name" value="Jelly Rolls"/>
    <property type="match status" value="2"/>
</dbReference>
<dbReference type="PANTHER" id="PTHR31189">
    <property type="entry name" value="OS03G0336100 PROTEIN-RELATED"/>
    <property type="match status" value="1"/>
</dbReference>